<evidence type="ECO:0000256" key="1">
    <source>
        <dbReference type="SAM" id="SignalP"/>
    </source>
</evidence>
<gene>
    <name evidence="2" type="ORF">CLORAM_00216</name>
</gene>
<organism evidence="2 3">
    <name type="scientific">Thomasclavelia ramosa DSM 1402</name>
    <dbReference type="NCBI Taxonomy" id="445974"/>
    <lineage>
        <taxon>Bacteria</taxon>
        <taxon>Bacillati</taxon>
        <taxon>Bacillota</taxon>
        <taxon>Erysipelotrichia</taxon>
        <taxon>Erysipelotrichales</taxon>
        <taxon>Coprobacillaceae</taxon>
        <taxon>Thomasclavelia</taxon>
    </lineage>
</organism>
<dbReference type="HOGENOM" id="CLU_1710465_0_0_9"/>
<feature type="chain" id="PRO_5002752335" evidence="1">
    <location>
        <begin position="23"/>
        <end position="153"/>
    </location>
</feature>
<comment type="caution">
    <text evidence="2">The sequence shown here is derived from an EMBL/GenBank/DDBJ whole genome shotgun (WGS) entry which is preliminary data.</text>
</comment>
<protein>
    <submittedName>
        <fullName evidence="2">Uncharacterized protein</fullName>
    </submittedName>
</protein>
<evidence type="ECO:0000313" key="2">
    <source>
        <dbReference type="EMBL" id="EDS20123.1"/>
    </source>
</evidence>
<keyword evidence="1" id="KW-0732">Signal</keyword>
<dbReference type="EMBL" id="ABFX02000002">
    <property type="protein sequence ID" value="EDS20123.1"/>
    <property type="molecule type" value="Genomic_DNA"/>
</dbReference>
<reference evidence="2" key="2">
    <citation type="submission" date="2014-06" db="EMBL/GenBank/DDBJ databases">
        <title>Draft genome sequence of Clostridium ramosum(DSM 1402).</title>
        <authorList>
            <person name="Sudarsanam P."/>
            <person name="Ley R."/>
            <person name="Guruge J."/>
            <person name="Turnbaugh P.J."/>
            <person name="Mahowald M."/>
            <person name="Liep D."/>
            <person name="Gordon J."/>
        </authorList>
    </citation>
    <scope>NUCLEOTIDE SEQUENCE</scope>
    <source>
        <strain evidence="2">DSM 1402</strain>
    </source>
</reference>
<accession>B0N0N4</accession>
<evidence type="ECO:0000313" key="3">
    <source>
        <dbReference type="Proteomes" id="UP000005798"/>
    </source>
</evidence>
<proteinExistence type="predicted"/>
<keyword evidence="3" id="KW-1185">Reference proteome</keyword>
<dbReference type="AlphaFoldDB" id="B0N0N4"/>
<sequence length="153" mass="17579">MMKKYIFLTILLLFTLPLVVHADEDKNINDLQLKKPIEIVSKDETKSYENMNIDVQVNKDGYYSLMSNTEIHYSDGEIDYISLDEPILLSFQLSSQRNGGIWLLDKNEGEQMIKDLTEIKDELKKQGNNDQLTKIENIIEYLTSTGPITDAST</sequence>
<reference evidence="2" key="1">
    <citation type="submission" date="2007-11" db="EMBL/GenBank/DDBJ databases">
        <authorList>
            <person name="Fulton L."/>
            <person name="Clifton S."/>
            <person name="Fulton B."/>
            <person name="Xu J."/>
            <person name="Minx P."/>
            <person name="Pepin K.H."/>
            <person name="Johnson M."/>
            <person name="Thiruvilangam P."/>
            <person name="Bhonagiri V."/>
            <person name="Nash W.E."/>
            <person name="Mardis E.R."/>
            <person name="Wilson R.K."/>
        </authorList>
    </citation>
    <scope>NUCLEOTIDE SEQUENCE [LARGE SCALE GENOMIC DNA]</scope>
    <source>
        <strain evidence="2">DSM 1402</strain>
    </source>
</reference>
<feature type="signal peptide" evidence="1">
    <location>
        <begin position="1"/>
        <end position="22"/>
    </location>
</feature>
<name>B0N0N4_9FIRM</name>
<dbReference type="Proteomes" id="UP000005798">
    <property type="component" value="Unassembled WGS sequence"/>
</dbReference>